<dbReference type="InterPro" id="IPR018193">
    <property type="entry name" value="Glyc_kinase_flavodox-like_fold"/>
</dbReference>
<dbReference type="PANTHER" id="PTHR21599:SF0">
    <property type="entry name" value="GLYCERATE KINASE"/>
    <property type="match status" value="1"/>
</dbReference>
<dbReference type="EMBL" id="NDXW01000001">
    <property type="protein sequence ID" value="RDH43272.1"/>
    <property type="molecule type" value="Genomic_DNA"/>
</dbReference>
<keyword evidence="3 4" id="KW-0418">Kinase</keyword>
<protein>
    <submittedName>
        <fullName evidence="5">Glycerate kinase</fullName>
        <ecNumber evidence="5">2.7.1.-</ecNumber>
    </submittedName>
</protein>
<dbReference type="InterPro" id="IPR018197">
    <property type="entry name" value="Glycerate_kinase_RE-like"/>
</dbReference>
<evidence type="ECO:0000313" key="5">
    <source>
        <dbReference type="EMBL" id="RDH43272.1"/>
    </source>
</evidence>
<proteinExistence type="inferred from homology"/>
<dbReference type="GO" id="GO:0031388">
    <property type="term" value="P:organic acid phosphorylation"/>
    <property type="evidence" value="ECO:0007669"/>
    <property type="project" value="UniProtKB-UniRule"/>
</dbReference>
<comment type="caution">
    <text evidence="5">The sequence shown here is derived from an EMBL/GenBank/DDBJ whole genome shotgun (WGS) entry which is preliminary data.</text>
</comment>
<keyword evidence="2 4" id="KW-0808">Transferase</keyword>
<accession>A0A4P9VMW6</accession>
<dbReference type="InterPro" id="IPR036129">
    <property type="entry name" value="Glycerate_kinase_sf"/>
</dbReference>
<reference evidence="5 6" key="1">
    <citation type="submission" date="2017-04" db="EMBL/GenBank/DDBJ databases">
        <title>Draft genome sequence of Zooshikella ganghwensis VG4 isolated from Red Sea sediments.</title>
        <authorList>
            <person name="Rehman Z."/>
            <person name="Alam I."/>
            <person name="Kamau A."/>
            <person name="Bajic V."/>
            <person name="Leiknes T."/>
        </authorList>
    </citation>
    <scope>NUCLEOTIDE SEQUENCE [LARGE SCALE GENOMIC DNA]</scope>
    <source>
        <strain evidence="5 6">VG4</strain>
    </source>
</reference>
<dbReference type="GO" id="GO:0008887">
    <property type="term" value="F:glycerate kinase activity"/>
    <property type="evidence" value="ECO:0007669"/>
    <property type="project" value="UniProtKB-UniRule"/>
</dbReference>
<dbReference type="Proteomes" id="UP000257039">
    <property type="component" value="Unassembled WGS sequence"/>
</dbReference>
<evidence type="ECO:0000256" key="2">
    <source>
        <dbReference type="ARBA" id="ARBA00022679"/>
    </source>
</evidence>
<dbReference type="PIRSF" id="PIRSF006078">
    <property type="entry name" value="GlxK"/>
    <property type="match status" value="1"/>
</dbReference>
<sequence>MHILIAPDSFKGSLTALEICQTCTSAIHSIAPNTQITSFPLADGGEGTVDAFVHNAGGQKINLTVTGPLNKPVEAFYGILADNKTAIIEMASCAGLPLLTPEQQNPLYTTTKGVGELILNALDRQCNKIILGLGGSATHDGGAGALSALGYEFLDEHQQPIPAGAEGLLKLCSINTANLDPRVENTEFIIASDVKNPLLGEHGAASVFGPQKGATPEMIPTLDLAVNNLIQRLAQHFDIPAAEIIQQPGAGAAGGMGAGLLTSLPNASIHSGFEVIAQHLSLTGLFKHGELDLVITAEGQINQQTSQGKLPVGVAKLASQYNIPIIALVGSIGKGAELTHEQGITSIFSIINQPMPLEHAVTHADELLHQTMREIFRLVRAFHTEKASGQKG</sequence>
<name>A0A4P9VMW6_9GAMM</name>
<dbReference type="Gene3D" id="3.90.1510.10">
    <property type="entry name" value="Glycerate kinase, domain 2"/>
    <property type="match status" value="1"/>
</dbReference>
<evidence type="ECO:0000256" key="3">
    <source>
        <dbReference type="ARBA" id="ARBA00022777"/>
    </source>
</evidence>
<dbReference type="EC" id="2.7.1.-" evidence="5"/>
<organism evidence="5 6">
    <name type="scientific">Zooshikella ganghwensis</name>
    <dbReference type="NCBI Taxonomy" id="202772"/>
    <lineage>
        <taxon>Bacteria</taxon>
        <taxon>Pseudomonadati</taxon>
        <taxon>Pseudomonadota</taxon>
        <taxon>Gammaproteobacteria</taxon>
        <taxon>Oceanospirillales</taxon>
        <taxon>Zooshikellaceae</taxon>
        <taxon>Zooshikella</taxon>
    </lineage>
</organism>
<dbReference type="SUPFAM" id="SSF110738">
    <property type="entry name" value="Glycerate kinase I"/>
    <property type="match status" value="1"/>
</dbReference>
<keyword evidence="6" id="KW-1185">Reference proteome</keyword>
<evidence type="ECO:0000256" key="1">
    <source>
        <dbReference type="ARBA" id="ARBA00006284"/>
    </source>
</evidence>
<dbReference type="Gene3D" id="3.40.50.10350">
    <property type="entry name" value="Glycerate kinase, domain 1"/>
    <property type="match status" value="1"/>
</dbReference>
<dbReference type="PANTHER" id="PTHR21599">
    <property type="entry name" value="GLYCERATE KINASE"/>
    <property type="match status" value="1"/>
</dbReference>
<gene>
    <name evidence="5" type="ORF">B9G39_07370</name>
</gene>
<evidence type="ECO:0000256" key="4">
    <source>
        <dbReference type="PIRNR" id="PIRNR006078"/>
    </source>
</evidence>
<dbReference type="NCBIfam" id="TIGR00045">
    <property type="entry name" value="glycerate kinase"/>
    <property type="match status" value="1"/>
</dbReference>
<dbReference type="RefSeq" id="WP_094786629.1">
    <property type="nucleotide sequence ID" value="NZ_NDXW01000001.1"/>
</dbReference>
<evidence type="ECO:0000313" key="6">
    <source>
        <dbReference type="Proteomes" id="UP000257039"/>
    </source>
</evidence>
<comment type="similarity">
    <text evidence="1 4">Belongs to the glycerate kinase type-1 family.</text>
</comment>
<dbReference type="InterPro" id="IPR004381">
    <property type="entry name" value="Glycerate_kinase"/>
</dbReference>
<dbReference type="Pfam" id="PF02595">
    <property type="entry name" value="Gly_kinase"/>
    <property type="match status" value="1"/>
</dbReference>
<dbReference type="AlphaFoldDB" id="A0A4P9VMW6"/>